<organism evidence="2 3">
    <name type="scientific">Candidatus Saccharicenans subterraneus</name>
    <dbReference type="NCBI Taxonomy" id="2508984"/>
    <lineage>
        <taxon>Bacteria</taxon>
        <taxon>Candidatus Aminicenantota</taxon>
        <taxon>Candidatus Aminicenantia</taxon>
        <taxon>Candidatus Aminicenantales</taxon>
        <taxon>Candidatus Saccharicenantaceae</taxon>
        <taxon>Candidatus Saccharicenans</taxon>
    </lineage>
</organism>
<feature type="domain" description="AAA" evidence="1">
    <location>
        <begin position="12"/>
        <end position="186"/>
    </location>
</feature>
<dbReference type="EMBL" id="QUAH01000001">
    <property type="protein sequence ID" value="RFT16807.1"/>
    <property type="molecule type" value="Genomic_DNA"/>
</dbReference>
<gene>
    <name evidence="2" type="ORF">OP8BY_0749</name>
</gene>
<evidence type="ECO:0000313" key="2">
    <source>
        <dbReference type="EMBL" id="RFT16807.1"/>
    </source>
</evidence>
<accession>A0A3E2BQ89</accession>
<dbReference type="FunFam" id="3.40.50.300:FF:000285">
    <property type="entry name" value="Sporulation initiation inhibitor Soj"/>
    <property type="match status" value="1"/>
</dbReference>
<dbReference type="SUPFAM" id="SSF52540">
    <property type="entry name" value="P-loop containing nucleoside triphosphate hydrolases"/>
    <property type="match status" value="1"/>
</dbReference>
<sequence length="260" mass="28594">MFHVEHASQMNKIIAVANQKGGVGKTTTTINLGASLALKNLRVLIVDLDPQGMATVGLGHPKEKGKGIYQALLNGQDVMQCLAKTALDNLFLCGCSPELSGAEAELYQIEGREKRLKIALQEARKLFNFILIDCPPSLGFLTINALSAADSILIPVQAEFFCMEGIPDLFHTLDMVRTYFNPQLYIEGILLTMFDERTNLARQVADEIKNSLRGVLLNTIIPRSIRLAEAPSFGKPVVIYDPKSKGAEAYMNLAEELMKK</sequence>
<dbReference type="InterPro" id="IPR050678">
    <property type="entry name" value="DNA_Partitioning_ATPase"/>
</dbReference>
<dbReference type="PANTHER" id="PTHR13696:SF52">
    <property type="entry name" value="PARA FAMILY PROTEIN CT_582"/>
    <property type="match status" value="1"/>
</dbReference>
<dbReference type="Gene3D" id="3.40.50.300">
    <property type="entry name" value="P-loop containing nucleotide triphosphate hydrolases"/>
    <property type="match status" value="1"/>
</dbReference>
<dbReference type="PIRSF" id="PIRSF009320">
    <property type="entry name" value="Nuc_binding_HP_1000"/>
    <property type="match status" value="1"/>
</dbReference>
<dbReference type="Pfam" id="PF13614">
    <property type="entry name" value="AAA_31"/>
    <property type="match status" value="1"/>
</dbReference>
<dbReference type="InterPro" id="IPR025669">
    <property type="entry name" value="AAA_dom"/>
</dbReference>
<reference evidence="2 3" key="1">
    <citation type="submission" date="2018-08" db="EMBL/GenBank/DDBJ databases">
        <title>Genome analysis of the thermophilic bacterium of the candidate phylum Aminicenantes from deep subsurface aquifer revealed its physiology and ecological role.</title>
        <authorList>
            <person name="Kadnikov V.V."/>
            <person name="Mardanov A.V."/>
            <person name="Beletsky A.V."/>
            <person name="Karnachuk O.V."/>
            <person name="Ravin N.V."/>
        </authorList>
    </citation>
    <scope>NUCLEOTIDE SEQUENCE [LARGE SCALE GENOMIC DNA]</scope>
    <source>
        <strain evidence="2">BY38</strain>
    </source>
</reference>
<dbReference type="CDD" id="cd02042">
    <property type="entry name" value="ParAB_family"/>
    <property type="match status" value="1"/>
</dbReference>
<dbReference type="AlphaFoldDB" id="A0A3E2BQ89"/>
<proteinExistence type="predicted"/>
<dbReference type="PANTHER" id="PTHR13696">
    <property type="entry name" value="P-LOOP CONTAINING NUCLEOSIDE TRIPHOSPHATE HYDROLASE"/>
    <property type="match status" value="1"/>
</dbReference>
<dbReference type="InterPro" id="IPR027417">
    <property type="entry name" value="P-loop_NTPase"/>
</dbReference>
<comment type="caution">
    <text evidence="2">The sequence shown here is derived from an EMBL/GenBank/DDBJ whole genome shotgun (WGS) entry which is preliminary data.</text>
</comment>
<dbReference type="Proteomes" id="UP000257323">
    <property type="component" value="Unassembled WGS sequence"/>
</dbReference>
<evidence type="ECO:0000313" key="3">
    <source>
        <dbReference type="Proteomes" id="UP000257323"/>
    </source>
</evidence>
<name>A0A3E2BQ89_9BACT</name>
<protein>
    <submittedName>
        <fullName evidence="2">Chromosome (Plasmid) partitioning protein ParA</fullName>
    </submittedName>
</protein>
<evidence type="ECO:0000259" key="1">
    <source>
        <dbReference type="Pfam" id="PF13614"/>
    </source>
</evidence>